<comment type="caution">
    <text evidence="3">The sequence shown here is derived from an EMBL/GenBank/DDBJ whole genome shotgun (WGS) entry which is preliminary data.</text>
</comment>
<dbReference type="AlphaFoldDB" id="A0A2Z6QYJ5"/>
<dbReference type="InterPro" id="IPR001660">
    <property type="entry name" value="SAM"/>
</dbReference>
<evidence type="ECO:0000313" key="3">
    <source>
        <dbReference type="EMBL" id="GBB95140.1"/>
    </source>
</evidence>
<feature type="compositionally biased region" description="Basic and acidic residues" evidence="1">
    <location>
        <begin position="169"/>
        <end position="192"/>
    </location>
</feature>
<name>A0A2Z6QYJ5_9GLOM</name>
<accession>A0A2Z6QYJ5</accession>
<keyword evidence="4" id="KW-1185">Reference proteome</keyword>
<dbReference type="InterPro" id="IPR013761">
    <property type="entry name" value="SAM/pointed_sf"/>
</dbReference>
<dbReference type="Pfam" id="PF00536">
    <property type="entry name" value="SAM_1"/>
    <property type="match status" value="1"/>
</dbReference>
<dbReference type="PROSITE" id="PS50105">
    <property type="entry name" value="SAM_DOMAIN"/>
    <property type="match status" value="1"/>
</dbReference>
<reference evidence="3 4" key="1">
    <citation type="submission" date="2017-11" db="EMBL/GenBank/DDBJ databases">
        <title>The genome of Rhizophagus clarus HR1 reveals common genetic basis of auxotrophy among arbuscular mycorrhizal fungi.</title>
        <authorList>
            <person name="Kobayashi Y."/>
        </authorList>
    </citation>
    <scope>NUCLEOTIDE SEQUENCE [LARGE SCALE GENOMIC DNA]</scope>
    <source>
        <strain evidence="3 4">HR1</strain>
    </source>
</reference>
<feature type="domain" description="SAM" evidence="2">
    <location>
        <begin position="273"/>
        <end position="341"/>
    </location>
</feature>
<dbReference type="CDD" id="cd09487">
    <property type="entry name" value="SAM_superfamily"/>
    <property type="match status" value="1"/>
</dbReference>
<feature type="compositionally biased region" description="Acidic residues" evidence="1">
    <location>
        <begin position="157"/>
        <end position="168"/>
    </location>
</feature>
<feature type="compositionally biased region" description="Basic and acidic residues" evidence="1">
    <location>
        <begin position="141"/>
        <end position="156"/>
    </location>
</feature>
<dbReference type="EMBL" id="BEXD01001652">
    <property type="protein sequence ID" value="GBB95140.1"/>
    <property type="molecule type" value="Genomic_DNA"/>
</dbReference>
<dbReference type="Proteomes" id="UP000247702">
    <property type="component" value="Unassembled WGS sequence"/>
</dbReference>
<organism evidence="3 4">
    <name type="scientific">Rhizophagus clarus</name>
    <dbReference type="NCBI Taxonomy" id="94130"/>
    <lineage>
        <taxon>Eukaryota</taxon>
        <taxon>Fungi</taxon>
        <taxon>Fungi incertae sedis</taxon>
        <taxon>Mucoromycota</taxon>
        <taxon>Glomeromycotina</taxon>
        <taxon>Glomeromycetes</taxon>
        <taxon>Glomerales</taxon>
        <taxon>Glomeraceae</taxon>
        <taxon>Rhizophagus</taxon>
    </lineage>
</organism>
<feature type="compositionally biased region" description="Polar residues" evidence="1">
    <location>
        <begin position="128"/>
        <end position="138"/>
    </location>
</feature>
<feature type="region of interest" description="Disordered" evidence="1">
    <location>
        <begin position="128"/>
        <end position="192"/>
    </location>
</feature>
<gene>
    <name evidence="3" type="ORF">RclHR1_24850001</name>
</gene>
<evidence type="ECO:0000259" key="2">
    <source>
        <dbReference type="PROSITE" id="PS50105"/>
    </source>
</evidence>
<dbReference type="SUPFAM" id="SSF47769">
    <property type="entry name" value="SAM/Pointed domain"/>
    <property type="match status" value="1"/>
</dbReference>
<proteinExistence type="predicted"/>
<sequence>MALYKYLPDTCYTCQKYLYYFKPSLRISCTCPKEEWRTKDKTSQQGQQIYQRICKPNQPISRANKFLFNANNEFSYESDFEESFSYMFCSIYNSKNQRLRNKDKEFQAKKDDVLVVLDDSSKELDVNNFLSSKGNDGVNSKNDDGCDNKDNNKDNGEIDDVGDDNNYDDSDKNEDNNDYGKDENEKNDNDEIKVQIIVKSKTKLNKGSTYEVPPSYSTFNIKLGVFANKNNSSQIFTISAAINPIVIQFSSQLYSNQEYLTSYSLNIQASSPGNLPSISEFLHSLNQKYNYDNVYSKFENSFLDEEITVNVIKDLSDEQLTKLGVVKIGWQKNIKQAAQRF</sequence>
<evidence type="ECO:0000313" key="4">
    <source>
        <dbReference type="Proteomes" id="UP000247702"/>
    </source>
</evidence>
<protein>
    <recommendedName>
        <fullName evidence="2">SAM domain-containing protein</fullName>
    </recommendedName>
</protein>
<evidence type="ECO:0000256" key="1">
    <source>
        <dbReference type="SAM" id="MobiDB-lite"/>
    </source>
</evidence>
<dbReference type="Gene3D" id="1.10.150.50">
    <property type="entry name" value="Transcription Factor, Ets-1"/>
    <property type="match status" value="1"/>
</dbReference>